<feature type="transmembrane region" description="Helical" evidence="2">
    <location>
        <begin position="62"/>
        <end position="82"/>
    </location>
</feature>
<proteinExistence type="predicted"/>
<protein>
    <submittedName>
        <fullName evidence="3">Uncharacterized protein</fullName>
    </submittedName>
</protein>
<reference evidence="3 4" key="1">
    <citation type="journal article" date="2017" name="Emerg. Infect. Dis.">
        <title>Carbapenemase VCC-1-Producing Vibrio cholerae in Coastal Waters of Germany.</title>
        <authorList>
            <person name="Hammerl J.A."/>
            <person name="Jackel C."/>
            <person name="Bortolaia V."/>
            <person name="Schwartz K."/>
            <person name="Bier N."/>
            <person name="Hendriksen R.S."/>
            <person name="Guerra B."/>
            <person name="Strauch E."/>
        </authorList>
    </citation>
    <scope>NUCLEOTIDE SEQUENCE [LARGE SCALE GENOMIC DNA]</scope>
    <source>
        <strain evidence="3 4">VN-2825</strain>
    </source>
</reference>
<keyword evidence="2" id="KW-1133">Transmembrane helix</keyword>
<feature type="region of interest" description="Disordered" evidence="1">
    <location>
        <begin position="1"/>
        <end position="21"/>
    </location>
</feature>
<dbReference type="EMBL" id="MCBA01000218">
    <property type="protein sequence ID" value="RGP81907.1"/>
    <property type="molecule type" value="Genomic_DNA"/>
</dbReference>
<keyword evidence="2" id="KW-0812">Transmembrane</keyword>
<evidence type="ECO:0000313" key="4">
    <source>
        <dbReference type="Proteomes" id="UP000266701"/>
    </source>
</evidence>
<sequence length="119" mass="13218">MSSPFSNGVKEPENLDKSEKEIKDQLSNDEIAANNRHKDAITADIDGNRKLKKKLADKTFDFMVRFVNFIGIILIFYVGHFISNGKPLPENFMIALVTTTLATVVGLVGFILKGLFGTK</sequence>
<dbReference type="Proteomes" id="UP000266701">
    <property type="component" value="Unassembled WGS sequence"/>
</dbReference>
<evidence type="ECO:0000256" key="1">
    <source>
        <dbReference type="SAM" id="MobiDB-lite"/>
    </source>
</evidence>
<name>A0A395TBG1_VIBCL</name>
<gene>
    <name evidence="3" type="ORF">BC353_18440</name>
</gene>
<feature type="compositionally biased region" description="Basic and acidic residues" evidence="1">
    <location>
        <begin position="10"/>
        <end position="21"/>
    </location>
</feature>
<dbReference type="AlphaFoldDB" id="A0A395TBG1"/>
<accession>A0A395TBG1</accession>
<keyword evidence="2" id="KW-0472">Membrane</keyword>
<evidence type="ECO:0000256" key="2">
    <source>
        <dbReference type="SAM" id="Phobius"/>
    </source>
</evidence>
<comment type="caution">
    <text evidence="3">The sequence shown here is derived from an EMBL/GenBank/DDBJ whole genome shotgun (WGS) entry which is preliminary data.</text>
</comment>
<evidence type="ECO:0000313" key="3">
    <source>
        <dbReference type="EMBL" id="RGP81907.1"/>
    </source>
</evidence>
<feature type="transmembrane region" description="Helical" evidence="2">
    <location>
        <begin position="94"/>
        <end position="116"/>
    </location>
</feature>
<organism evidence="3 4">
    <name type="scientific">Vibrio cholerae</name>
    <dbReference type="NCBI Taxonomy" id="666"/>
    <lineage>
        <taxon>Bacteria</taxon>
        <taxon>Pseudomonadati</taxon>
        <taxon>Pseudomonadota</taxon>
        <taxon>Gammaproteobacteria</taxon>
        <taxon>Vibrionales</taxon>
        <taxon>Vibrionaceae</taxon>
        <taxon>Vibrio</taxon>
    </lineage>
</organism>